<dbReference type="AlphaFoldDB" id="A0A9P4TBP9"/>
<sequence length="267" mass="30187">METSHNPRSDLTLGAQSRQRFTVRKVLVIHATVWEALLESRSRSPLLHAGVRGVSPPNTRYPGAQVWILQVHPSRTVSGYIHSGDSDLAFAERALAKKNQCDFFCMLFEEAIRAKLQEFQLGTCQWVWFKPKVPSVFLESNMAEPSESEIAAGLLSLPPVSHSVLEIRPRNDVVLVLDGTAAQFGWAGQIHAKQEVEQERQASPGMEKVLYSTKLWLELYLDWNQRMMKRKLEGYLGELNWAALAMLEEPDLSEVVFAEAATYFSRT</sequence>
<reference evidence="1" key="1">
    <citation type="submission" date="2019-04" db="EMBL/GenBank/DDBJ databases">
        <title>Sequencing of skin fungus with MAO and IRED activity.</title>
        <authorList>
            <person name="Marsaioli A.J."/>
            <person name="Bonatto J.M.C."/>
            <person name="Reis Junior O."/>
        </authorList>
    </citation>
    <scope>NUCLEOTIDE SEQUENCE</scope>
    <source>
        <strain evidence="1">30M1</strain>
    </source>
</reference>
<keyword evidence="2" id="KW-1185">Reference proteome</keyword>
<organism evidence="1 2">
    <name type="scientific">Curvularia kusanoi</name>
    <name type="common">Cochliobolus kusanoi</name>
    <dbReference type="NCBI Taxonomy" id="90978"/>
    <lineage>
        <taxon>Eukaryota</taxon>
        <taxon>Fungi</taxon>
        <taxon>Dikarya</taxon>
        <taxon>Ascomycota</taxon>
        <taxon>Pezizomycotina</taxon>
        <taxon>Dothideomycetes</taxon>
        <taxon>Pleosporomycetidae</taxon>
        <taxon>Pleosporales</taxon>
        <taxon>Pleosporineae</taxon>
        <taxon>Pleosporaceae</taxon>
        <taxon>Curvularia</taxon>
    </lineage>
</organism>
<name>A0A9P4TBP9_CURKU</name>
<dbReference type="Proteomes" id="UP000801428">
    <property type="component" value="Unassembled WGS sequence"/>
</dbReference>
<dbReference type="OrthoDB" id="3789784at2759"/>
<accession>A0A9P4TBP9</accession>
<gene>
    <name evidence="1" type="ORF">E8E13_006991</name>
</gene>
<protein>
    <submittedName>
        <fullName evidence="1">Uncharacterized protein</fullName>
    </submittedName>
</protein>
<comment type="caution">
    <text evidence="1">The sequence shown here is derived from an EMBL/GenBank/DDBJ whole genome shotgun (WGS) entry which is preliminary data.</text>
</comment>
<proteinExistence type="predicted"/>
<dbReference type="EMBL" id="SWKU01000016">
    <property type="protein sequence ID" value="KAF2999828.1"/>
    <property type="molecule type" value="Genomic_DNA"/>
</dbReference>
<evidence type="ECO:0000313" key="1">
    <source>
        <dbReference type="EMBL" id="KAF2999828.1"/>
    </source>
</evidence>
<evidence type="ECO:0000313" key="2">
    <source>
        <dbReference type="Proteomes" id="UP000801428"/>
    </source>
</evidence>